<dbReference type="Pfam" id="PF00078">
    <property type="entry name" value="RVT_1"/>
    <property type="match status" value="1"/>
</dbReference>
<gene>
    <name evidence="2" type="ORF">V5799_031075</name>
</gene>
<dbReference type="SUPFAM" id="SSF56672">
    <property type="entry name" value="DNA/RNA polymerases"/>
    <property type="match status" value="1"/>
</dbReference>
<name>A0AAQ4ELK6_AMBAM</name>
<evidence type="ECO:0000259" key="1">
    <source>
        <dbReference type="PROSITE" id="PS50878"/>
    </source>
</evidence>
<sequence length="306" mass="33722">METKVEDPTSFLAAWAEIMERPSMLPPLRVDNVTPDPEKTPLRPISSKEIKKYLPPLSTAAGPDGFGPGDLRAVPTSVVKVLLTLFMLRGRLPVCLSGARTIFVPKKAGASDPGDFRPITISSVLVRLFHKVLANRLLGTIDFDFRQRAFLPVDGCAENVFSLAGVLYEARRRYRHLHMATLDVAKAFDSVTIDAILEGLRRKGMAEDFVAYIESFYRSATTVLTYNGMTHTVHPSRGVRQGDPLSPLLFNLILDHWLRNLQEGVAFRSARATSRFGYRGVLVPSKAAKQDASRLGKSPQQAFGGG</sequence>
<dbReference type="GO" id="GO:0071897">
    <property type="term" value="P:DNA biosynthetic process"/>
    <property type="evidence" value="ECO:0007669"/>
    <property type="project" value="UniProtKB-ARBA"/>
</dbReference>
<keyword evidence="3" id="KW-1185">Reference proteome</keyword>
<dbReference type="InterPro" id="IPR043502">
    <property type="entry name" value="DNA/RNA_pol_sf"/>
</dbReference>
<comment type="caution">
    <text evidence="2">The sequence shown here is derived from an EMBL/GenBank/DDBJ whole genome shotgun (WGS) entry which is preliminary data.</text>
</comment>
<evidence type="ECO:0000313" key="2">
    <source>
        <dbReference type="EMBL" id="KAK8775580.1"/>
    </source>
</evidence>
<proteinExistence type="predicted"/>
<evidence type="ECO:0000313" key="3">
    <source>
        <dbReference type="Proteomes" id="UP001321473"/>
    </source>
</evidence>
<dbReference type="Proteomes" id="UP001321473">
    <property type="component" value="Unassembled WGS sequence"/>
</dbReference>
<dbReference type="PANTHER" id="PTHR19446">
    <property type="entry name" value="REVERSE TRANSCRIPTASES"/>
    <property type="match status" value="1"/>
</dbReference>
<dbReference type="CDD" id="cd01650">
    <property type="entry name" value="RT_nLTR_like"/>
    <property type="match status" value="1"/>
</dbReference>
<dbReference type="AlphaFoldDB" id="A0AAQ4ELK6"/>
<organism evidence="2 3">
    <name type="scientific">Amblyomma americanum</name>
    <name type="common">Lone star tick</name>
    <dbReference type="NCBI Taxonomy" id="6943"/>
    <lineage>
        <taxon>Eukaryota</taxon>
        <taxon>Metazoa</taxon>
        <taxon>Ecdysozoa</taxon>
        <taxon>Arthropoda</taxon>
        <taxon>Chelicerata</taxon>
        <taxon>Arachnida</taxon>
        <taxon>Acari</taxon>
        <taxon>Parasitiformes</taxon>
        <taxon>Ixodida</taxon>
        <taxon>Ixodoidea</taxon>
        <taxon>Ixodidae</taxon>
        <taxon>Amblyomminae</taxon>
        <taxon>Amblyomma</taxon>
    </lineage>
</organism>
<protein>
    <recommendedName>
        <fullName evidence="1">Reverse transcriptase domain-containing protein</fullName>
    </recommendedName>
</protein>
<reference evidence="2 3" key="1">
    <citation type="journal article" date="2023" name="Arcadia Sci">
        <title>De novo assembly of a long-read Amblyomma americanum tick genome.</title>
        <authorList>
            <person name="Chou S."/>
            <person name="Poskanzer K.E."/>
            <person name="Rollins M."/>
            <person name="Thuy-Boun P.S."/>
        </authorList>
    </citation>
    <scope>NUCLEOTIDE SEQUENCE [LARGE SCALE GENOMIC DNA]</scope>
    <source>
        <strain evidence="2">F_SG_1</strain>
        <tissue evidence="2">Salivary glands</tissue>
    </source>
</reference>
<feature type="domain" description="Reverse transcriptase" evidence="1">
    <location>
        <begin position="85"/>
        <end position="306"/>
    </location>
</feature>
<dbReference type="EMBL" id="JARKHS020013935">
    <property type="protein sequence ID" value="KAK8775580.1"/>
    <property type="molecule type" value="Genomic_DNA"/>
</dbReference>
<dbReference type="InterPro" id="IPR000477">
    <property type="entry name" value="RT_dom"/>
</dbReference>
<dbReference type="PROSITE" id="PS50878">
    <property type="entry name" value="RT_POL"/>
    <property type="match status" value="1"/>
</dbReference>
<accession>A0AAQ4ELK6</accession>